<dbReference type="InterPro" id="IPR008271">
    <property type="entry name" value="Ser/Thr_kinase_AS"/>
</dbReference>
<comment type="similarity">
    <text evidence="1">Belongs to the protein kinase superfamily. NEK Ser/Thr protein kinase family. NIMA subfamily.</text>
</comment>
<feature type="region of interest" description="Disordered" evidence="8">
    <location>
        <begin position="426"/>
        <end position="446"/>
    </location>
</feature>
<feature type="compositionally biased region" description="Polar residues" evidence="8">
    <location>
        <begin position="703"/>
        <end position="724"/>
    </location>
</feature>
<keyword evidence="4 7" id="KW-0547">Nucleotide-binding</keyword>
<feature type="region of interest" description="Disordered" evidence="8">
    <location>
        <begin position="460"/>
        <end position="498"/>
    </location>
</feature>
<feature type="binding site" evidence="7">
    <location>
        <position position="60"/>
    </location>
    <ligand>
        <name>ATP</name>
        <dbReference type="ChEBI" id="CHEBI:30616"/>
    </ligand>
</feature>
<evidence type="ECO:0000259" key="9">
    <source>
        <dbReference type="PROSITE" id="PS50011"/>
    </source>
</evidence>
<dbReference type="SMART" id="SM00220">
    <property type="entry name" value="S_TKc"/>
    <property type="match status" value="1"/>
</dbReference>
<dbReference type="PANTHER" id="PTHR43671:SF13">
    <property type="entry name" value="SERINE_THREONINE-PROTEIN KINASE NEK2"/>
    <property type="match status" value="1"/>
</dbReference>
<dbReference type="GO" id="GO:0005524">
    <property type="term" value="F:ATP binding"/>
    <property type="evidence" value="ECO:0007669"/>
    <property type="project" value="UniProtKB-UniRule"/>
</dbReference>
<dbReference type="InterPro" id="IPR000719">
    <property type="entry name" value="Prot_kinase_dom"/>
</dbReference>
<dbReference type="InterPro" id="IPR050660">
    <property type="entry name" value="NEK_Ser/Thr_kinase"/>
</dbReference>
<dbReference type="SUPFAM" id="SSF56112">
    <property type="entry name" value="Protein kinase-like (PK-like)"/>
    <property type="match status" value="1"/>
</dbReference>
<organism evidence="10">
    <name type="scientific">Neobodo designis</name>
    <name type="common">Flagellated protozoan</name>
    <name type="synonym">Bodo designis</name>
    <dbReference type="NCBI Taxonomy" id="312471"/>
    <lineage>
        <taxon>Eukaryota</taxon>
        <taxon>Discoba</taxon>
        <taxon>Euglenozoa</taxon>
        <taxon>Kinetoplastea</taxon>
        <taxon>Metakinetoplastina</taxon>
        <taxon>Neobodonida</taxon>
        <taxon>Neobodo</taxon>
    </lineage>
</organism>
<keyword evidence="5" id="KW-0418">Kinase</keyword>
<protein>
    <recommendedName>
        <fullName evidence="2">non-specific serine/threonine protein kinase</fullName>
        <ecNumber evidence="2">2.7.11.1</ecNumber>
    </recommendedName>
</protein>
<feature type="region of interest" description="Disordered" evidence="8">
    <location>
        <begin position="615"/>
        <end position="728"/>
    </location>
</feature>
<feature type="compositionally biased region" description="Basic and acidic residues" evidence="8">
    <location>
        <begin position="651"/>
        <end position="660"/>
    </location>
</feature>
<dbReference type="InterPro" id="IPR011009">
    <property type="entry name" value="Kinase-like_dom_sf"/>
</dbReference>
<evidence type="ECO:0000256" key="2">
    <source>
        <dbReference type="ARBA" id="ARBA00012513"/>
    </source>
</evidence>
<feature type="domain" description="Protein kinase" evidence="9">
    <location>
        <begin position="31"/>
        <end position="321"/>
    </location>
</feature>
<evidence type="ECO:0000256" key="5">
    <source>
        <dbReference type="ARBA" id="ARBA00022777"/>
    </source>
</evidence>
<dbReference type="EC" id="2.7.11.1" evidence="2"/>
<dbReference type="GO" id="GO:0004674">
    <property type="term" value="F:protein serine/threonine kinase activity"/>
    <property type="evidence" value="ECO:0007669"/>
    <property type="project" value="UniProtKB-EC"/>
</dbReference>
<evidence type="ECO:0000313" key="10">
    <source>
        <dbReference type="EMBL" id="CAD9154731.1"/>
    </source>
</evidence>
<dbReference type="PROSITE" id="PS00107">
    <property type="entry name" value="PROTEIN_KINASE_ATP"/>
    <property type="match status" value="1"/>
</dbReference>
<dbReference type="PANTHER" id="PTHR43671">
    <property type="entry name" value="SERINE/THREONINE-PROTEIN KINASE NEK"/>
    <property type="match status" value="1"/>
</dbReference>
<dbReference type="Gene3D" id="1.10.510.10">
    <property type="entry name" value="Transferase(Phosphotransferase) domain 1"/>
    <property type="match status" value="1"/>
</dbReference>
<accession>A0A7S1R2W2</accession>
<dbReference type="EMBL" id="HBGF01052013">
    <property type="protein sequence ID" value="CAD9154731.1"/>
    <property type="molecule type" value="Transcribed_RNA"/>
</dbReference>
<dbReference type="InterPro" id="IPR017441">
    <property type="entry name" value="Protein_kinase_ATP_BS"/>
</dbReference>
<evidence type="ECO:0000256" key="4">
    <source>
        <dbReference type="ARBA" id="ARBA00022741"/>
    </source>
</evidence>
<proteinExistence type="inferred from homology"/>
<gene>
    <name evidence="10" type="ORF">NDES1114_LOCUS34796</name>
</gene>
<keyword evidence="6 7" id="KW-0067">ATP-binding</keyword>
<dbReference type="AlphaFoldDB" id="A0A7S1R2W2"/>
<keyword evidence="3" id="KW-0808">Transferase</keyword>
<dbReference type="PROSITE" id="PS50011">
    <property type="entry name" value="PROTEIN_KINASE_DOM"/>
    <property type="match status" value="1"/>
</dbReference>
<feature type="region of interest" description="Disordered" evidence="8">
    <location>
        <begin position="363"/>
        <end position="407"/>
    </location>
</feature>
<dbReference type="Pfam" id="PF00069">
    <property type="entry name" value="Pkinase"/>
    <property type="match status" value="1"/>
</dbReference>
<sequence length="746" mass="80869">MTTAWHGSLEFPPLLGNALPDVNPAEQPCRWVYKGYLGQGTFGLTYLVYEPRTGREAAVKLIHLRLPPSDPDRVPSGIESSANMRSGAGGSEGQRALLRDLADREMENMAMVESHCAFPSLYDYAYKGEFGLIFMEYCDLGDLSRYISRCKKSKQELLSEDEIKITFVQILVALLHLHNRRMIHRDLKSANVLITSRGLVKLADFGLASVNRKPMTSCGTPEYMAPEQWATPADGYTSKVDMWAAGVLLYEMMAQQRPFDRSKGDVRLREQVLKAQYKPLHSVHGVKRAYSKELRETVAMLLQPKADDRPSASQLLRTPYFVKALQEFVNGLAIGYQKGSVPGTEVHMYYHCLWADGLLAGARPEPPKSQPNFGPSQWYNASQPNSPGAAAPIPAPTQSHPGDRSGARVSFNEKLHVDTPLQQQTQATPGALDSPHLNTSDATTPLSPAVSAAHVNVAVDPSMSSNGTPLTGGKQPASQGGGHPPLALPQMRSGDDGVESDIAHSVDAVQAIEEAAQRAIGDLPRGYVTRPSNAGSTSASPAPANIAADYVHDSLPTFTPFLEKQRESRDRRMANLMRFIESQERRERANAIIDPFFDGLKLLKMSLNIVLGRGPRRSAPFRLGPSPVPSRGGSGHASGAPARAATVLARMDNEERRARDAAAGTPQPRASADTDHAGQSRLGQRLRAARQADTEFAGETVGAAQTSPGHHSAGHQPNTDTQGAALSGAPVRRLRDLHLAFHGPTE</sequence>
<feature type="compositionally biased region" description="Low complexity" evidence="8">
    <location>
        <begin position="681"/>
        <end position="691"/>
    </location>
</feature>
<evidence type="ECO:0000256" key="7">
    <source>
        <dbReference type="PROSITE-ProRule" id="PRU10141"/>
    </source>
</evidence>
<reference evidence="10" key="1">
    <citation type="submission" date="2021-01" db="EMBL/GenBank/DDBJ databases">
        <authorList>
            <person name="Corre E."/>
            <person name="Pelletier E."/>
            <person name="Niang G."/>
            <person name="Scheremetjew M."/>
            <person name="Finn R."/>
            <person name="Kale V."/>
            <person name="Holt S."/>
            <person name="Cochrane G."/>
            <person name="Meng A."/>
            <person name="Brown T."/>
            <person name="Cohen L."/>
        </authorList>
    </citation>
    <scope>NUCLEOTIDE SEQUENCE</scope>
    <source>
        <strain evidence="10">CCAP 1951/1</strain>
    </source>
</reference>
<evidence type="ECO:0000256" key="3">
    <source>
        <dbReference type="ARBA" id="ARBA00022679"/>
    </source>
</evidence>
<feature type="compositionally biased region" description="Polar residues" evidence="8">
    <location>
        <begin position="370"/>
        <end position="386"/>
    </location>
</feature>
<feature type="compositionally biased region" description="Polar residues" evidence="8">
    <location>
        <begin position="436"/>
        <end position="446"/>
    </location>
</feature>
<evidence type="ECO:0000256" key="6">
    <source>
        <dbReference type="ARBA" id="ARBA00022840"/>
    </source>
</evidence>
<evidence type="ECO:0000256" key="1">
    <source>
        <dbReference type="ARBA" id="ARBA00010886"/>
    </source>
</evidence>
<feature type="region of interest" description="Disordered" evidence="8">
    <location>
        <begin position="70"/>
        <end position="93"/>
    </location>
</feature>
<name>A0A7S1R2W2_NEODS</name>
<evidence type="ECO:0000256" key="8">
    <source>
        <dbReference type="SAM" id="MobiDB-lite"/>
    </source>
</evidence>
<dbReference type="PROSITE" id="PS00108">
    <property type="entry name" value="PROTEIN_KINASE_ST"/>
    <property type="match status" value="1"/>
</dbReference>